<feature type="active site" description="Proton acceptor" evidence="2">
    <location>
        <position position="126"/>
    </location>
</feature>
<dbReference type="PANTHER" id="PTHR35561">
    <property type="entry name" value="RNA 2',3'-CYCLIC PHOSPHODIESTERASE"/>
    <property type="match status" value="1"/>
</dbReference>
<comment type="similarity">
    <text evidence="2">Belongs to the 2H phosphoesterase superfamily. ThpR family.</text>
</comment>
<proteinExistence type="inferred from homology"/>
<evidence type="ECO:0000313" key="3">
    <source>
        <dbReference type="EMBL" id="ARS36225.1"/>
    </source>
</evidence>
<evidence type="ECO:0000256" key="1">
    <source>
        <dbReference type="ARBA" id="ARBA00022801"/>
    </source>
</evidence>
<dbReference type="GO" id="GO:0004113">
    <property type="term" value="F:2',3'-cyclic-nucleotide 3'-phosphodiesterase activity"/>
    <property type="evidence" value="ECO:0007669"/>
    <property type="project" value="InterPro"/>
</dbReference>
<dbReference type="EC" id="3.1.4.58" evidence="2"/>
<evidence type="ECO:0000256" key="2">
    <source>
        <dbReference type="HAMAP-Rule" id="MF_01940"/>
    </source>
</evidence>
<keyword evidence="4" id="KW-1185">Reference proteome</keyword>
<dbReference type="GO" id="GO:0008664">
    <property type="term" value="F:RNA 2',3'-cyclic 3'-phosphodiesterase activity"/>
    <property type="evidence" value="ECO:0007669"/>
    <property type="project" value="UniProtKB-EC"/>
</dbReference>
<dbReference type="KEGG" id="pact:CA264_12700"/>
<organism evidence="3 4">
    <name type="scientific">Pontibacter actiniarum</name>
    <dbReference type="NCBI Taxonomy" id="323450"/>
    <lineage>
        <taxon>Bacteria</taxon>
        <taxon>Pseudomonadati</taxon>
        <taxon>Bacteroidota</taxon>
        <taxon>Cytophagia</taxon>
        <taxon>Cytophagales</taxon>
        <taxon>Hymenobacteraceae</taxon>
        <taxon>Pontibacter</taxon>
    </lineage>
</organism>
<keyword evidence="1 2" id="KW-0378">Hydrolase</keyword>
<dbReference type="InterPro" id="IPR009097">
    <property type="entry name" value="Cyclic_Pdiesterase"/>
</dbReference>
<dbReference type="RefSeq" id="WP_036776148.1">
    <property type="nucleotide sequence ID" value="NZ_CP021235.1"/>
</dbReference>
<dbReference type="SUPFAM" id="SSF55144">
    <property type="entry name" value="LigT-like"/>
    <property type="match status" value="1"/>
</dbReference>
<dbReference type="OrthoDB" id="9789350at2"/>
<dbReference type="EMBL" id="CP021235">
    <property type="protein sequence ID" value="ARS36225.1"/>
    <property type="molecule type" value="Genomic_DNA"/>
</dbReference>
<dbReference type="Gene3D" id="3.90.1140.10">
    <property type="entry name" value="Cyclic phosphodiesterase"/>
    <property type="match status" value="1"/>
</dbReference>
<dbReference type="NCBIfam" id="TIGR02258">
    <property type="entry name" value="2_5_ligase"/>
    <property type="match status" value="1"/>
</dbReference>
<feature type="short sequence motif" description="HXTX 1" evidence="2">
    <location>
        <begin position="42"/>
        <end position="45"/>
    </location>
</feature>
<name>A0A1X9YTK4_9BACT</name>
<dbReference type="Proteomes" id="UP000266292">
    <property type="component" value="Chromosome"/>
</dbReference>
<comment type="catalytic activity">
    <reaction evidence="2">
        <text>a 3'-end 2',3'-cyclophospho-ribonucleotide-RNA + H2O = a 3'-end 2'-phospho-ribonucleotide-RNA + H(+)</text>
        <dbReference type="Rhea" id="RHEA:11828"/>
        <dbReference type="Rhea" id="RHEA-COMP:10464"/>
        <dbReference type="Rhea" id="RHEA-COMP:17353"/>
        <dbReference type="ChEBI" id="CHEBI:15377"/>
        <dbReference type="ChEBI" id="CHEBI:15378"/>
        <dbReference type="ChEBI" id="CHEBI:83064"/>
        <dbReference type="ChEBI" id="CHEBI:173113"/>
        <dbReference type="EC" id="3.1.4.58"/>
    </reaction>
</comment>
<dbReference type="AlphaFoldDB" id="A0A1X9YTK4"/>
<dbReference type="HAMAP" id="MF_01940">
    <property type="entry name" value="RNA_CPDase"/>
    <property type="match status" value="1"/>
</dbReference>
<protein>
    <recommendedName>
        <fullName evidence="2">RNA 2',3'-cyclic phosphodiesterase</fullName>
        <shortName evidence="2">RNA 2',3'-CPDase</shortName>
        <ecNumber evidence="2">3.1.4.58</ecNumber>
    </recommendedName>
</protein>
<feature type="short sequence motif" description="HXTX 2" evidence="2">
    <location>
        <begin position="126"/>
        <end position="129"/>
    </location>
</feature>
<dbReference type="InterPro" id="IPR004175">
    <property type="entry name" value="RNA_CPDase"/>
</dbReference>
<accession>A0A1X9YTK4</accession>
<reference evidence="4" key="1">
    <citation type="submission" date="2017-05" db="EMBL/GenBank/DDBJ databases">
        <authorList>
            <person name="Ray J."/>
            <person name="Price M."/>
            <person name="Deutschbauer A."/>
        </authorList>
    </citation>
    <scope>NUCLEOTIDE SEQUENCE [LARGE SCALE GENOMIC DNA]</scope>
    <source>
        <strain evidence="4">DSM 19842</strain>
    </source>
</reference>
<dbReference type="PANTHER" id="PTHR35561:SF1">
    <property type="entry name" value="RNA 2',3'-CYCLIC PHOSPHODIESTERASE"/>
    <property type="match status" value="1"/>
</dbReference>
<feature type="active site" description="Proton donor" evidence="2">
    <location>
        <position position="42"/>
    </location>
</feature>
<sequence length="181" mass="20518">MKESIRLFVAAALPPALVDSLQEQLQHFSHPALRFMPRENLHLTLYFIGQVPREQLPLLQRQIGRVASRHQPFTLQLEQIEPGPKPKNPRLVWARFAPHPTFEALSRELAEALTGQPLKGQKPLPHITLARFRKDQKPQQPLPHVTPEEPLQLAVQEIALWQSALGSPHPTYSVLSSYPLG</sequence>
<evidence type="ECO:0000313" key="4">
    <source>
        <dbReference type="Proteomes" id="UP000266292"/>
    </source>
</evidence>
<dbReference type="Pfam" id="PF13563">
    <property type="entry name" value="2_5_RNA_ligase2"/>
    <property type="match status" value="1"/>
</dbReference>
<comment type="function">
    <text evidence="2">Hydrolyzes RNA 2',3'-cyclic phosphodiester to an RNA 2'-phosphomonoester.</text>
</comment>
<dbReference type="STRING" id="709015.GCA_000472485_02571"/>
<gene>
    <name evidence="3" type="ORF">CA264_12700</name>
</gene>